<evidence type="ECO:0000313" key="3">
    <source>
        <dbReference type="EMBL" id="GKV20711.1"/>
    </source>
</evidence>
<dbReference type="EMBL" id="BPVZ01000055">
    <property type="protein sequence ID" value="GKV20711.1"/>
    <property type="molecule type" value="Genomic_DNA"/>
</dbReference>
<keyword evidence="2" id="KW-0812">Transmembrane</keyword>
<reference evidence="3 4" key="1">
    <citation type="journal article" date="2021" name="Commun. Biol.">
        <title>The genome of Shorea leprosula (Dipterocarpaceae) highlights the ecological relevance of drought in aseasonal tropical rainforests.</title>
        <authorList>
            <person name="Ng K.K.S."/>
            <person name="Kobayashi M.J."/>
            <person name="Fawcett J.A."/>
            <person name="Hatakeyama M."/>
            <person name="Paape T."/>
            <person name="Ng C.H."/>
            <person name="Ang C.C."/>
            <person name="Tnah L.H."/>
            <person name="Lee C.T."/>
            <person name="Nishiyama T."/>
            <person name="Sese J."/>
            <person name="O'Brien M.J."/>
            <person name="Copetti D."/>
            <person name="Mohd Noor M.I."/>
            <person name="Ong R.C."/>
            <person name="Putra M."/>
            <person name="Sireger I.Z."/>
            <person name="Indrioko S."/>
            <person name="Kosugi Y."/>
            <person name="Izuno A."/>
            <person name="Isagi Y."/>
            <person name="Lee S.L."/>
            <person name="Shimizu K.K."/>
        </authorList>
    </citation>
    <scope>NUCLEOTIDE SEQUENCE [LARGE SCALE GENOMIC DNA]</scope>
    <source>
        <strain evidence="3">214</strain>
    </source>
</reference>
<accession>A0AAV5K9V4</accession>
<name>A0AAV5K9V4_9ROSI</name>
<keyword evidence="2" id="KW-1133">Transmembrane helix</keyword>
<feature type="compositionally biased region" description="Basic residues" evidence="1">
    <location>
        <begin position="1"/>
        <end position="15"/>
    </location>
</feature>
<dbReference type="AlphaFoldDB" id="A0AAV5K9V4"/>
<comment type="caution">
    <text evidence="3">The sequence shown here is derived from an EMBL/GenBank/DDBJ whole genome shotgun (WGS) entry which is preliminary data.</text>
</comment>
<sequence>MRFRSPSSRRFRSHPSQRQNGFQHEPMHQVNGKESICNDDEHYEGVSEYVSSTNDSPADGDLQVSHEVVPVMKTEILKSSNEVSRWKKGSKMLLMLFSILLVVLIALICSDGWDEGDHLVPT</sequence>
<dbReference type="Proteomes" id="UP001054252">
    <property type="component" value="Unassembled WGS sequence"/>
</dbReference>
<evidence type="ECO:0000256" key="2">
    <source>
        <dbReference type="SAM" id="Phobius"/>
    </source>
</evidence>
<feature type="transmembrane region" description="Helical" evidence="2">
    <location>
        <begin position="93"/>
        <end position="113"/>
    </location>
</feature>
<organism evidence="3 4">
    <name type="scientific">Rubroshorea leprosula</name>
    <dbReference type="NCBI Taxonomy" id="152421"/>
    <lineage>
        <taxon>Eukaryota</taxon>
        <taxon>Viridiplantae</taxon>
        <taxon>Streptophyta</taxon>
        <taxon>Embryophyta</taxon>
        <taxon>Tracheophyta</taxon>
        <taxon>Spermatophyta</taxon>
        <taxon>Magnoliopsida</taxon>
        <taxon>eudicotyledons</taxon>
        <taxon>Gunneridae</taxon>
        <taxon>Pentapetalae</taxon>
        <taxon>rosids</taxon>
        <taxon>malvids</taxon>
        <taxon>Malvales</taxon>
        <taxon>Dipterocarpaceae</taxon>
        <taxon>Rubroshorea</taxon>
    </lineage>
</organism>
<protein>
    <submittedName>
        <fullName evidence="3">Uncharacterized protein</fullName>
    </submittedName>
</protein>
<keyword evidence="2" id="KW-0472">Membrane</keyword>
<proteinExistence type="predicted"/>
<evidence type="ECO:0000313" key="4">
    <source>
        <dbReference type="Proteomes" id="UP001054252"/>
    </source>
</evidence>
<evidence type="ECO:0000256" key="1">
    <source>
        <dbReference type="SAM" id="MobiDB-lite"/>
    </source>
</evidence>
<keyword evidence="4" id="KW-1185">Reference proteome</keyword>
<gene>
    <name evidence="3" type="ORF">SLEP1_g30796</name>
</gene>
<feature type="region of interest" description="Disordered" evidence="1">
    <location>
        <begin position="1"/>
        <end position="37"/>
    </location>
</feature>